<dbReference type="AlphaFoldDB" id="A0A6L9QC95"/>
<gene>
    <name evidence="2" type="ORF">G3I70_07300</name>
</gene>
<comment type="caution">
    <text evidence="2">The sequence shown here is derived from an EMBL/GenBank/DDBJ whole genome shotgun (WGS) entry which is preliminary data.</text>
</comment>
<evidence type="ECO:0000313" key="2">
    <source>
        <dbReference type="EMBL" id="NEA22293.1"/>
    </source>
</evidence>
<organism evidence="2 3">
    <name type="scientific">Actinomadura bangladeshensis</name>
    <dbReference type="NCBI Taxonomy" id="453573"/>
    <lineage>
        <taxon>Bacteria</taxon>
        <taxon>Bacillati</taxon>
        <taxon>Actinomycetota</taxon>
        <taxon>Actinomycetes</taxon>
        <taxon>Streptosporangiales</taxon>
        <taxon>Thermomonosporaceae</taxon>
        <taxon>Actinomadura</taxon>
    </lineage>
</organism>
<dbReference type="RefSeq" id="WP_163053915.1">
    <property type="nucleotide sequence ID" value="NZ_JAAGLI010000182.1"/>
</dbReference>
<accession>A0A6L9QC95</accession>
<dbReference type="Proteomes" id="UP000475532">
    <property type="component" value="Unassembled WGS sequence"/>
</dbReference>
<dbReference type="EMBL" id="JAAGLI010000182">
    <property type="protein sequence ID" value="NEA22293.1"/>
    <property type="molecule type" value="Genomic_DNA"/>
</dbReference>
<reference evidence="2 3" key="1">
    <citation type="submission" date="2020-01" db="EMBL/GenBank/DDBJ databases">
        <title>Insect and environment-associated Actinomycetes.</title>
        <authorList>
            <person name="Currrie C."/>
            <person name="Chevrette M."/>
            <person name="Carlson C."/>
            <person name="Stubbendieck R."/>
            <person name="Wendt-Pienkowski E."/>
        </authorList>
    </citation>
    <scope>NUCLEOTIDE SEQUENCE [LARGE SCALE GENOMIC DNA]</scope>
    <source>
        <strain evidence="2 3">SID10258</strain>
    </source>
</reference>
<name>A0A6L9QC95_9ACTN</name>
<protein>
    <submittedName>
        <fullName evidence="2">Uncharacterized protein</fullName>
    </submittedName>
</protein>
<proteinExistence type="predicted"/>
<evidence type="ECO:0000313" key="3">
    <source>
        <dbReference type="Proteomes" id="UP000475532"/>
    </source>
</evidence>
<evidence type="ECO:0000256" key="1">
    <source>
        <dbReference type="SAM" id="MobiDB-lite"/>
    </source>
</evidence>
<sequence length="182" mass="19660">MWDGHGRASAWGEPSHFEMGLFAAADWTAQWIGNAAWSAEPEPAPATPRTARYVRLDVTRLGLPIKEGWPYKVSRLQLAEVQMLDEASGVTASESASFSSSSRDLDRVYELCRYSIEATRSSRATSLACGWPRWAPPRSRSGRAPATWPASRGASPRALRVTGPHTRAPGARVSSGPGGRPG</sequence>
<feature type="region of interest" description="Disordered" evidence="1">
    <location>
        <begin position="132"/>
        <end position="182"/>
    </location>
</feature>